<dbReference type="InterPro" id="IPR050944">
    <property type="entry name" value="FAM83"/>
</dbReference>
<feature type="compositionally biased region" description="Polar residues" evidence="5">
    <location>
        <begin position="1210"/>
        <end position="1227"/>
    </location>
</feature>
<evidence type="ECO:0000256" key="4">
    <source>
        <dbReference type="ARBA" id="ARBA00023212"/>
    </source>
</evidence>
<dbReference type="Gene3D" id="3.30.870.10">
    <property type="entry name" value="Endonuclease Chain A"/>
    <property type="match status" value="1"/>
</dbReference>
<name>A0A9F7R9Y6_ICTPU</name>
<evidence type="ECO:0000313" key="8">
    <source>
        <dbReference type="RefSeq" id="XP_053531278.1"/>
    </source>
</evidence>
<gene>
    <name evidence="8" type="primary">fam83ga</name>
</gene>
<evidence type="ECO:0000256" key="2">
    <source>
        <dbReference type="ARBA" id="ARBA00006937"/>
    </source>
</evidence>
<keyword evidence="7" id="KW-1185">Reference proteome</keyword>
<organism evidence="7 8">
    <name type="scientific">Ictalurus punctatus</name>
    <name type="common">Channel catfish</name>
    <name type="synonym">Silurus punctatus</name>
    <dbReference type="NCBI Taxonomy" id="7998"/>
    <lineage>
        <taxon>Eukaryota</taxon>
        <taxon>Metazoa</taxon>
        <taxon>Chordata</taxon>
        <taxon>Craniata</taxon>
        <taxon>Vertebrata</taxon>
        <taxon>Euteleostomi</taxon>
        <taxon>Actinopterygii</taxon>
        <taxon>Neopterygii</taxon>
        <taxon>Teleostei</taxon>
        <taxon>Ostariophysi</taxon>
        <taxon>Siluriformes</taxon>
        <taxon>Ictaluridae</taxon>
        <taxon>Ictalurus</taxon>
    </lineage>
</organism>
<dbReference type="RefSeq" id="XP_053531278.1">
    <property type="nucleotide sequence ID" value="XM_053675303.1"/>
</dbReference>
<dbReference type="PANTHER" id="PTHR16181">
    <property type="entry name" value="PROTEIN FAM83A-RELATED"/>
    <property type="match status" value="1"/>
</dbReference>
<evidence type="ECO:0000256" key="3">
    <source>
        <dbReference type="ARBA" id="ARBA00022490"/>
    </source>
</evidence>
<feature type="region of interest" description="Disordered" evidence="5">
    <location>
        <begin position="1097"/>
        <end position="1162"/>
    </location>
</feature>
<dbReference type="CTD" id="561360"/>
<dbReference type="SUPFAM" id="SSF56024">
    <property type="entry name" value="Phospholipase D/nuclease"/>
    <property type="match status" value="1"/>
</dbReference>
<feature type="compositionally biased region" description="Basic residues" evidence="5">
    <location>
        <begin position="584"/>
        <end position="596"/>
    </location>
</feature>
<dbReference type="Pfam" id="PF07894">
    <property type="entry name" value="SACK1"/>
    <property type="match status" value="1"/>
</dbReference>
<feature type="region of interest" description="Disordered" evidence="5">
    <location>
        <begin position="965"/>
        <end position="996"/>
    </location>
</feature>
<feature type="region of interest" description="Disordered" evidence="5">
    <location>
        <begin position="438"/>
        <end position="516"/>
    </location>
</feature>
<feature type="compositionally biased region" description="Polar residues" evidence="5">
    <location>
        <begin position="446"/>
        <end position="462"/>
    </location>
</feature>
<dbReference type="Proteomes" id="UP000221080">
    <property type="component" value="Chromosome 24"/>
</dbReference>
<dbReference type="GeneID" id="108256819"/>
<dbReference type="KEGG" id="ipu:108256819"/>
<dbReference type="AlphaFoldDB" id="A0A9F7R9Y6"/>
<feature type="compositionally biased region" description="Polar residues" evidence="5">
    <location>
        <begin position="969"/>
        <end position="989"/>
    </location>
</feature>
<reference evidence="8" key="2">
    <citation type="submission" date="2025-08" db="UniProtKB">
        <authorList>
            <consortium name="RefSeq"/>
        </authorList>
    </citation>
    <scope>IDENTIFICATION</scope>
    <source>
        <tissue evidence="8">Blood</tissue>
    </source>
</reference>
<feature type="region of interest" description="Disordered" evidence="5">
    <location>
        <begin position="1186"/>
        <end position="1247"/>
    </location>
</feature>
<dbReference type="GO" id="GO:0005856">
    <property type="term" value="C:cytoskeleton"/>
    <property type="evidence" value="ECO:0007669"/>
    <property type="project" value="UniProtKB-SubCell"/>
</dbReference>
<feature type="region of interest" description="Disordered" evidence="5">
    <location>
        <begin position="566"/>
        <end position="600"/>
    </location>
</feature>
<evidence type="ECO:0000313" key="7">
    <source>
        <dbReference type="Proteomes" id="UP000221080"/>
    </source>
</evidence>
<keyword evidence="3" id="KW-0963">Cytoplasm</keyword>
<feature type="compositionally biased region" description="Low complexity" evidence="5">
    <location>
        <begin position="1119"/>
        <end position="1140"/>
    </location>
</feature>
<feature type="compositionally biased region" description="Basic and acidic residues" evidence="5">
    <location>
        <begin position="786"/>
        <end position="799"/>
    </location>
</feature>
<reference evidence="7" key="1">
    <citation type="journal article" date="2016" name="Nat. Commun.">
        <title>The channel catfish genome sequence provides insights into the evolution of scale formation in teleosts.</title>
        <authorList>
            <person name="Liu Z."/>
            <person name="Liu S."/>
            <person name="Yao J."/>
            <person name="Bao L."/>
            <person name="Zhang J."/>
            <person name="Li Y."/>
            <person name="Jiang C."/>
            <person name="Sun L."/>
            <person name="Wang R."/>
            <person name="Zhang Y."/>
            <person name="Zhou T."/>
            <person name="Zeng Q."/>
            <person name="Fu Q."/>
            <person name="Gao S."/>
            <person name="Li N."/>
            <person name="Koren S."/>
            <person name="Jiang Y."/>
            <person name="Zimin A."/>
            <person name="Xu P."/>
            <person name="Phillippy A.M."/>
            <person name="Geng X."/>
            <person name="Song L."/>
            <person name="Sun F."/>
            <person name="Li C."/>
            <person name="Wang X."/>
            <person name="Chen A."/>
            <person name="Jin Y."/>
            <person name="Yuan Z."/>
            <person name="Yang Y."/>
            <person name="Tan S."/>
            <person name="Peatman E."/>
            <person name="Lu J."/>
            <person name="Qin Z."/>
            <person name="Dunham R."/>
            <person name="Li Z."/>
            <person name="Sonstegard T."/>
            <person name="Feng J."/>
            <person name="Danzmann R.G."/>
            <person name="Schroeder S."/>
            <person name="Scheffler B."/>
            <person name="Duke M.V."/>
            <person name="Ballard L."/>
            <person name="Kucuktas H."/>
            <person name="Kaltenboeck L."/>
            <person name="Liu H."/>
            <person name="Armbruster J."/>
            <person name="Xie Y."/>
            <person name="Kirby M.L."/>
            <person name="Tian Y."/>
            <person name="Flanagan M.E."/>
            <person name="Mu W."/>
            <person name="Waldbieser G.C."/>
        </authorList>
    </citation>
    <scope>NUCLEOTIDE SEQUENCE [LARGE SCALE GENOMIC DNA]</scope>
    <source>
        <strain evidence="7">SDA103</strain>
    </source>
</reference>
<dbReference type="GO" id="GO:0019901">
    <property type="term" value="F:protein kinase binding"/>
    <property type="evidence" value="ECO:0007669"/>
    <property type="project" value="TreeGrafter"/>
</dbReference>
<accession>A0A9F7R9Y6</accession>
<dbReference type="OrthoDB" id="6103632at2759"/>
<feature type="compositionally biased region" description="Basic and acidic residues" evidence="5">
    <location>
        <begin position="496"/>
        <end position="516"/>
    </location>
</feature>
<keyword evidence="4" id="KW-0206">Cytoskeleton</keyword>
<evidence type="ECO:0000256" key="5">
    <source>
        <dbReference type="SAM" id="MobiDB-lite"/>
    </source>
</evidence>
<feature type="compositionally biased region" description="Polar residues" evidence="5">
    <location>
        <begin position="1235"/>
        <end position="1247"/>
    </location>
</feature>
<evidence type="ECO:0000259" key="6">
    <source>
        <dbReference type="Pfam" id="PF07894"/>
    </source>
</evidence>
<evidence type="ECO:0000256" key="1">
    <source>
        <dbReference type="ARBA" id="ARBA00004245"/>
    </source>
</evidence>
<dbReference type="PANTHER" id="PTHR16181:SF29">
    <property type="entry name" value="PROTEIN FAM83A-RELATED"/>
    <property type="match status" value="1"/>
</dbReference>
<dbReference type="FunFam" id="3.30.870.10:FF:000004">
    <property type="entry name" value="protein FAM83H isoform X2"/>
    <property type="match status" value="1"/>
</dbReference>
<sequence>MALSQIQCLNEHHVNLRTNESKPEFLYSEEQRLALERLLDEGPDCFHEFIKTNRIRPFLSDLELAQLSASVEHFCPDLPDSSAGSDGDSKETRLSSLQYWPERSDDSLPQLELGWPQRASYRGLTRVAVHAQPPLHGDAHIKEVIRRTIAQAQKVIAVVMDLFTDVDIFKDLLHASFKRNVAVYIVLEVTGVPHFLKMCESAAMHTGHLKNLRVRSIRGTGFFTHSSKKVCGSQSQKFMFVDGDKAVSGSYSFTWAASRLDRSIITVLTGQAVDLFDQLFQDLYMMSNAINLNTIKLEKEKKLEPITKAAPPLQPSTAMALKLFNPKYALVSGNAVANINRVNSEMCTAKNNSNKLMKEVPEGPRIHPGLLHLEKANMIDYLPVWPEPDPPGDVTGFINMRDCNKPLQAHLTRSDLFEVSQVIRFKDPICVPQESLSEKVCPRPTTPTAASANEQPLMQPQTRPVEDKKHCHPPSSLKEQAVCLSPIPNPKTAHSSKKDEKDSLVDHGMEKQTDVLSKKREELDIENIIASTSAESHKDSQVSENPSIHPFSLPLILHRVAGNLEPIPGDSGRKEGDTLDGVPTHRRAHSYTHTHSHTTDHLDMPISLRSMSLNRWRKPEYPEETHEARGEFANSAHTGQRWESNPQPQRCEANVLTTKPPCPRSENPQIHNITPASAAQPETSSDKQSCENIAETISNKDIQANQRNTHKLIETDNVDCPMQNGESTYSDSSSYFLSEAYFGCSESASGDSEIVGMVNRMPTVSKYPDEPNNALFSLMSGSCEDASSHDVMKETEESRLPSASPEECHGQHLTVVTTDKSEFTSLNGGNSLSESVSIANKEQIQETDSTSQPGTKNKLLHQVETDAQVAPIEKKECLQKCELCSVVNMFDIQPVEGNDRVGSQLLVNESSLQDKLTAPYVTVRKTAEAQCIVFSDPVKVVPLLRLKPETCSGFNYTSNLKSALEGNDGTHSTPQSKPASLNNRFPKSPNTERSHDEACSLPFQVKPLIAEESNLEQGIEVKDMDSSNSELKETATAQIVDKAQQLKPKTSAGVKFGQLGVDIHPLKRKTLEHIYVQQENNQPEGKPKSERNVRKLHRVSPQPKPIPTHKVKQGSTKASVTKVHSSAVTSVTSPVSTLGVQNDPRGRQLGQNGAANDLPATPAKLHRRHTAPIRSKQTQLRPLQTELSADHHCSSQKQPQAQQDRIRVNQLHQSSFRQRSAPTPKTTRTLKERITGSSSQTNQKKTL</sequence>
<comment type="similarity">
    <text evidence="2">Belongs to the FAM83 family.</text>
</comment>
<dbReference type="InterPro" id="IPR012461">
    <property type="entry name" value="SACK1"/>
</dbReference>
<feature type="region of interest" description="Disordered" evidence="5">
    <location>
        <begin position="786"/>
        <end position="807"/>
    </location>
</feature>
<dbReference type="GO" id="GO:0007165">
    <property type="term" value="P:signal transduction"/>
    <property type="evidence" value="ECO:0007669"/>
    <property type="project" value="TreeGrafter"/>
</dbReference>
<comment type="subcellular location">
    <subcellularLocation>
        <location evidence="1">Cytoplasm</location>
        <location evidence="1">Cytoskeleton</location>
    </subcellularLocation>
</comment>
<feature type="domain" description="Scaffolding anchor of CK1" evidence="6">
    <location>
        <begin position="17"/>
        <end position="288"/>
    </location>
</feature>
<proteinExistence type="inferred from homology"/>
<protein>
    <submittedName>
        <fullName evidence="8">Protein FAM83G</fullName>
    </submittedName>
</protein>